<keyword evidence="1" id="KW-1133">Transmembrane helix</keyword>
<dbReference type="EMBL" id="NJHN03000129">
    <property type="protein sequence ID" value="KAH9412698.1"/>
    <property type="molecule type" value="Genomic_DNA"/>
</dbReference>
<keyword evidence="1" id="KW-0472">Membrane</keyword>
<accession>A0ABQ8IQV4</accession>
<evidence type="ECO:0000313" key="2">
    <source>
        <dbReference type="EMBL" id="KAH9412698.1"/>
    </source>
</evidence>
<evidence type="ECO:0000313" key="3">
    <source>
        <dbReference type="Proteomes" id="UP000887458"/>
    </source>
</evidence>
<feature type="transmembrane region" description="Helical" evidence="1">
    <location>
        <begin position="20"/>
        <end position="40"/>
    </location>
</feature>
<keyword evidence="3" id="KW-1185">Reference proteome</keyword>
<protein>
    <submittedName>
        <fullName evidence="2">Uncharacterized protein</fullName>
    </submittedName>
</protein>
<keyword evidence="1" id="KW-0812">Transmembrane</keyword>
<proteinExistence type="predicted"/>
<comment type="caution">
    <text evidence="2">The sequence shown here is derived from an EMBL/GenBank/DDBJ whole genome shotgun (WGS) entry which is preliminary data.</text>
</comment>
<evidence type="ECO:0000256" key="1">
    <source>
        <dbReference type="SAM" id="Phobius"/>
    </source>
</evidence>
<reference evidence="2 3" key="2">
    <citation type="journal article" date="2022" name="Mol. Biol. Evol.">
        <title>Comparative Genomics Reveals Insights into the Divergent Evolution of Astigmatic Mites and Household Pest Adaptations.</title>
        <authorList>
            <person name="Xiong Q."/>
            <person name="Wan A.T."/>
            <person name="Liu X."/>
            <person name="Fung C.S."/>
            <person name="Xiao X."/>
            <person name="Malainual N."/>
            <person name="Hou J."/>
            <person name="Wang L."/>
            <person name="Wang M."/>
            <person name="Yang K.Y."/>
            <person name="Cui Y."/>
            <person name="Leung E.L."/>
            <person name="Nong W."/>
            <person name="Shin S.K."/>
            <person name="Au S.W."/>
            <person name="Jeong K.Y."/>
            <person name="Chew F.T."/>
            <person name="Hui J.H."/>
            <person name="Leung T.F."/>
            <person name="Tungtrongchitr A."/>
            <person name="Zhong N."/>
            <person name="Liu Z."/>
            <person name="Tsui S.K."/>
        </authorList>
    </citation>
    <scope>NUCLEOTIDE SEQUENCE [LARGE SCALE GENOMIC DNA]</scope>
    <source>
        <strain evidence="2">Derp</strain>
    </source>
</reference>
<organism evidence="2 3">
    <name type="scientific">Dermatophagoides pteronyssinus</name>
    <name type="common">European house dust mite</name>
    <dbReference type="NCBI Taxonomy" id="6956"/>
    <lineage>
        <taxon>Eukaryota</taxon>
        <taxon>Metazoa</taxon>
        <taxon>Ecdysozoa</taxon>
        <taxon>Arthropoda</taxon>
        <taxon>Chelicerata</taxon>
        <taxon>Arachnida</taxon>
        <taxon>Acari</taxon>
        <taxon>Acariformes</taxon>
        <taxon>Sarcoptiformes</taxon>
        <taxon>Astigmata</taxon>
        <taxon>Psoroptidia</taxon>
        <taxon>Analgoidea</taxon>
        <taxon>Pyroglyphidae</taxon>
        <taxon>Dermatophagoidinae</taxon>
        <taxon>Dermatophagoides</taxon>
    </lineage>
</organism>
<dbReference type="Proteomes" id="UP000887458">
    <property type="component" value="Unassembled WGS sequence"/>
</dbReference>
<sequence length="92" mass="10012">MYNSFHVCPPPPPLVVVSSLLSSIVLSIKFLLIIIIVTVISRGGSGTSIIIKNKTKIIISVPNGLVIVQVNNAESKRFVSIISKYDIIEFCD</sequence>
<reference evidence="2 3" key="1">
    <citation type="journal article" date="2018" name="J. Allergy Clin. Immunol.">
        <title>High-quality assembly of Dermatophagoides pteronyssinus genome and transcriptome reveals a wide range of novel allergens.</title>
        <authorList>
            <person name="Liu X.Y."/>
            <person name="Yang K.Y."/>
            <person name="Wang M.Q."/>
            <person name="Kwok J.S."/>
            <person name="Zeng X."/>
            <person name="Yang Z."/>
            <person name="Xiao X.J."/>
            <person name="Lau C.P."/>
            <person name="Li Y."/>
            <person name="Huang Z.M."/>
            <person name="Ba J.G."/>
            <person name="Yim A.K."/>
            <person name="Ouyang C.Y."/>
            <person name="Ngai S.M."/>
            <person name="Chan T.F."/>
            <person name="Leung E.L."/>
            <person name="Liu L."/>
            <person name="Liu Z.G."/>
            <person name="Tsui S.K."/>
        </authorList>
    </citation>
    <scope>NUCLEOTIDE SEQUENCE [LARGE SCALE GENOMIC DNA]</scope>
    <source>
        <strain evidence="2">Derp</strain>
    </source>
</reference>
<name>A0ABQ8IQV4_DERPT</name>
<gene>
    <name evidence="2" type="ORF">DERP_006665</name>
</gene>